<dbReference type="VEuPathDB" id="CryptoDB:Vbra_6166"/>
<dbReference type="OrthoDB" id="2017893at2759"/>
<feature type="region of interest" description="Disordered" evidence="3">
    <location>
        <begin position="360"/>
        <end position="386"/>
    </location>
</feature>
<evidence type="ECO:0000259" key="4">
    <source>
        <dbReference type="PROSITE" id="PS50054"/>
    </source>
</evidence>
<gene>
    <name evidence="6" type="ORF">Vbra_6166</name>
</gene>
<evidence type="ECO:0000259" key="5">
    <source>
        <dbReference type="PROSITE" id="PS50056"/>
    </source>
</evidence>
<feature type="compositionally biased region" description="Low complexity" evidence="3">
    <location>
        <begin position="1161"/>
        <end position="1170"/>
    </location>
</feature>
<dbReference type="STRING" id="1169540.A0A0G4G7N6"/>
<dbReference type="InterPro" id="IPR020422">
    <property type="entry name" value="TYR_PHOSPHATASE_DUAL_dom"/>
</dbReference>
<dbReference type="PROSITE" id="PS50054">
    <property type="entry name" value="TYR_PHOSPHATASE_DUAL"/>
    <property type="match status" value="1"/>
</dbReference>
<feature type="compositionally biased region" description="Low complexity" evidence="3">
    <location>
        <begin position="568"/>
        <end position="581"/>
    </location>
</feature>
<dbReference type="PANTHER" id="PTHR46381:SF2">
    <property type="entry name" value="MAP KINASE PHOSPHATASE"/>
    <property type="match status" value="1"/>
</dbReference>
<dbReference type="SUPFAM" id="SSF55753">
    <property type="entry name" value="Actin depolymerizing proteins"/>
    <property type="match status" value="1"/>
</dbReference>
<evidence type="ECO:0000256" key="1">
    <source>
        <dbReference type="ARBA" id="ARBA00022801"/>
    </source>
</evidence>
<evidence type="ECO:0000256" key="2">
    <source>
        <dbReference type="ARBA" id="ARBA00022912"/>
    </source>
</evidence>
<sequence>MGGQLSRRLLVDVSGTALCSLAEHLEGGRRKPPIADADVAFPTEPTDYLQVWRVKEVVDPSAPESSSRRVHDEPIPLLSPDRTAFATPCLDSKEVYTILHIRCEASGQRRGVSGAGAACGVGGDLARVLEESETNLWAWQHSDSPYSRPSPSPSPASSCSAPTSVSRVIRCDCFSWIGTHAPVQVECHGDFLAMKLQQVLVDWGLFKRYWCDFAASFVLLPPSPDAASVTPLHTTYGALASRNLLLHNLSSPHPVNLATHDDDDAMRTCTSGRGAGVALDTDRTIARPSLGPPPPASGQVCVRYEELGRELYSMERPPQAVAVVDQGVHLTPSTAPAQTHKGAPDERVAMDVDVTAQPAPRIVAGGPSIPPTPPPPPASSPEPIPVSFPPHRIPCVSPPSVPSVPFRPPGLNLQPVLERRADKDSNKADTHPPLSATSSDASSAFQTPGRDKEALVVGEHQHQHHPAAEPAAPYVAAPVLTRGGGKKPVVPAVMPRLNLAGLTGVKPKISPRPAGAQPTAGASLGGGGGDVSRRKGSSRQGRHRADETSAPVSADIMDTDMAERAPVSARKGAPSGSAPSGRGRGVGIPPLGLANIAPPAGASAASGGVARGRGRPAGVPVVPPLTSGMQKGRQVVPKLSIPQQLISKDHTPGEENAGMGPAHPQMHRTRMADSSTMPPVARRPPPLELSGMILSPRVPPVAIPNIGGGGGAPVAAGVAAGGGGGGVVSSQSGVRSDGGAEKRRLEVETEADEYEETDSLRKRRLLNEYRTKCSPIIPGELYVAGYGVASSEALLDGEGITHIINSAGDVCDSPFPHKYEYLTYYLKDTKTEEISVLFYKTMQWIHDAIDGGGRVLIHCREGVSRSATLATAYLMWRRKWPFETAYNAVRDCRPICNPNTGFTYQLILLGKRLNSNADKGSPPHPQLHERHPNGASATPPPPQVNGTNSTSTGTSTSLAPQAPPAMPLLTTTSTADFRARVFRVAPHGPKDPSLVLWPVPLSSCAQPMAASAHGVAALDPRFVFVILRGSQMVVWVGSECPNVDEAMDGVRQFEGHLKLFEGIPCVDGHEYVQGEEGPLFWSLLDLDLLSPTAQTQPAQAGMAPNGRGGDTDMADATSPPPLIPTTVSPATRLPPDQWPPTRRPENDEAYRLVLDELNRQSRSVSSPSVSLRGNPTPRGEYTHRSMAPSPRLPPNQLFKHPDLEHELEMYDSDDLDDRGLFILAQYERQHVPLPPPPKPDNEEPPAAAATGSSVLEPPSSTRDREKRVANSAGSARTNPTPRSPLPSAREGSEGEGEGREQRPGYRLVVWVWVGKDSGYGEAEDDRGDEGVPKDIADIVDKFAGIRGVVVKEDDIHLQYQGDEDEDFFDLFDDG</sequence>
<dbReference type="Pfam" id="PF00782">
    <property type="entry name" value="DSPc"/>
    <property type="match status" value="1"/>
</dbReference>
<feature type="domain" description="Tyrosine specific protein phosphatases" evidence="5">
    <location>
        <begin position="836"/>
        <end position="894"/>
    </location>
</feature>
<feature type="region of interest" description="Disordered" evidence="3">
    <location>
        <begin position="1158"/>
        <end position="1198"/>
    </location>
</feature>
<dbReference type="Gene3D" id="3.90.190.10">
    <property type="entry name" value="Protein tyrosine phosphatase superfamily"/>
    <property type="match status" value="1"/>
</dbReference>
<dbReference type="GO" id="GO:0004721">
    <property type="term" value="F:phosphoprotein phosphatase activity"/>
    <property type="evidence" value="ECO:0007669"/>
    <property type="project" value="UniProtKB-KW"/>
</dbReference>
<keyword evidence="2" id="KW-0904">Protein phosphatase</keyword>
<feature type="compositionally biased region" description="Low complexity" evidence="3">
    <location>
        <begin position="945"/>
        <end position="960"/>
    </location>
</feature>
<feature type="region of interest" description="Disordered" evidence="3">
    <location>
        <begin position="1230"/>
        <end position="1301"/>
    </location>
</feature>
<feature type="region of interest" description="Disordered" evidence="3">
    <location>
        <begin position="915"/>
        <end position="967"/>
    </location>
</feature>
<dbReference type="PROSITE" id="PS50056">
    <property type="entry name" value="TYR_PHOSPHATASE_2"/>
    <property type="match status" value="1"/>
</dbReference>
<dbReference type="SUPFAM" id="SSF52799">
    <property type="entry name" value="(Phosphotyrosine protein) phosphatases II"/>
    <property type="match status" value="1"/>
</dbReference>
<feature type="region of interest" description="Disordered" evidence="3">
    <location>
        <begin position="1094"/>
        <end position="1146"/>
    </location>
</feature>
<organism evidence="6 7">
    <name type="scientific">Vitrella brassicaformis (strain CCMP3155)</name>
    <dbReference type="NCBI Taxonomy" id="1169540"/>
    <lineage>
        <taxon>Eukaryota</taxon>
        <taxon>Sar</taxon>
        <taxon>Alveolata</taxon>
        <taxon>Colpodellida</taxon>
        <taxon>Vitrellaceae</taxon>
        <taxon>Vitrella</taxon>
    </lineage>
</organism>
<dbReference type="CDD" id="cd14498">
    <property type="entry name" value="DSP"/>
    <property type="match status" value="1"/>
</dbReference>
<reference evidence="6 7" key="1">
    <citation type="submission" date="2014-11" db="EMBL/GenBank/DDBJ databases">
        <authorList>
            <person name="Zhu J."/>
            <person name="Qi W."/>
            <person name="Song R."/>
        </authorList>
    </citation>
    <scope>NUCLEOTIDE SEQUENCE [LARGE SCALE GENOMIC DNA]</scope>
</reference>
<name>A0A0G4G7N6_VITBC</name>
<protein>
    <recommendedName>
        <fullName evidence="8">Protein-serine/threonine phosphatase</fullName>
    </recommendedName>
</protein>
<dbReference type="PROSITE" id="PS00383">
    <property type="entry name" value="TYR_PHOSPHATASE_1"/>
    <property type="match status" value="1"/>
</dbReference>
<dbReference type="InterPro" id="IPR000387">
    <property type="entry name" value="Tyr_Pase_dom"/>
</dbReference>
<dbReference type="InterPro" id="IPR016130">
    <property type="entry name" value="Tyr_Pase_AS"/>
</dbReference>
<keyword evidence="7" id="KW-1185">Reference proteome</keyword>
<feature type="region of interest" description="Disordered" evidence="3">
    <location>
        <begin position="141"/>
        <end position="161"/>
    </location>
</feature>
<evidence type="ECO:0000313" key="6">
    <source>
        <dbReference type="EMBL" id="CEM24715.1"/>
    </source>
</evidence>
<feature type="compositionally biased region" description="Basic and acidic residues" evidence="3">
    <location>
        <begin position="420"/>
        <end position="430"/>
    </location>
</feature>
<dbReference type="SMART" id="SM00195">
    <property type="entry name" value="DSPc"/>
    <property type="match status" value="1"/>
</dbReference>
<feature type="compositionally biased region" description="Polar residues" evidence="3">
    <location>
        <begin position="1271"/>
        <end position="1280"/>
    </location>
</feature>
<dbReference type="InterPro" id="IPR000340">
    <property type="entry name" value="Dual-sp_phosphatase_cat-dom"/>
</dbReference>
<evidence type="ECO:0000256" key="3">
    <source>
        <dbReference type="SAM" id="MobiDB-lite"/>
    </source>
</evidence>
<dbReference type="EMBL" id="CDMY01000588">
    <property type="protein sequence ID" value="CEM24715.1"/>
    <property type="molecule type" value="Genomic_DNA"/>
</dbReference>
<feature type="compositionally biased region" description="Polar residues" evidence="3">
    <location>
        <begin position="435"/>
        <end position="446"/>
    </location>
</feature>
<evidence type="ECO:0000313" key="7">
    <source>
        <dbReference type="Proteomes" id="UP000041254"/>
    </source>
</evidence>
<feature type="compositionally biased region" description="Pro residues" evidence="3">
    <location>
        <begin position="368"/>
        <end position="386"/>
    </location>
</feature>
<accession>A0A0G4G7N6</accession>
<keyword evidence="1" id="KW-0378">Hydrolase</keyword>
<feature type="domain" description="Tyrosine-protein phosphatase" evidence="4">
    <location>
        <begin position="772"/>
        <end position="915"/>
    </location>
</feature>
<feature type="region of interest" description="Disordered" evidence="3">
    <location>
        <begin position="420"/>
        <end position="452"/>
    </location>
</feature>
<evidence type="ECO:0008006" key="8">
    <source>
        <dbReference type="Google" id="ProtNLM"/>
    </source>
</evidence>
<dbReference type="InterPro" id="IPR029021">
    <property type="entry name" value="Prot-tyrosine_phosphatase-like"/>
</dbReference>
<proteinExistence type="predicted"/>
<dbReference type="InParanoid" id="A0A0G4G7N6"/>
<dbReference type="PANTHER" id="PTHR46381">
    <property type="entry name" value="MKPA PROTEIN"/>
    <property type="match status" value="1"/>
</dbReference>
<dbReference type="Proteomes" id="UP000041254">
    <property type="component" value="Unassembled WGS sequence"/>
</dbReference>
<feature type="compositionally biased region" description="Basic and acidic residues" evidence="3">
    <location>
        <begin position="1290"/>
        <end position="1301"/>
    </location>
</feature>
<feature type="region of interest" description="Disordered" evidence="3">
    <location>
        <begin position="504"/>
        <end position="586"/>
    </location>
</feature>